<evidence type="ECO:0000256" key="1">
    <source>
        <dbReference type="ARBA" id="ARBA00022670"/>
    </source>
</evidence>
<keyword evidence="7" id="KW-0865">Zymogen</keyword>
<keyword evidence="8" id="KW-1015">Disulfide bond</keyword>
<evidence type="ECO:0000256" key="2">
    <source>
        <dbReference type="ARBA" id="ARBA00022723"/>
    </source>
</evidence>
<feature type="domain" description="Peptidase S1" evidence="12">
    <location>
        <begin position="71"/>
        <end position="330"/>
    </location>
</feature>
<evidence type="ECO:0000256" key="3">
    <source>
        <dbReference type="ARBA" id="ARBA00022729"/>
    </source>
</evidence>
<organism evidence="13 14">
    <name type="scientific">Lasius niger</name>
    <name type="common">Black garden ant</name>
    <dbReference type="NCBI Taxonomy" id="67767"/>
    <lineage>
        <taxon>Eukaryota</taxon>
        <taxon>Metazoa</taxon>
        <taxon>Ecdysozoa</taxon>
        <taxon>Arthropoda</taxon>
        <taxon>Hexapoda</taxon>
        <taxon>Insecta</taxon>
        <taxon>Pterygota</taxon>
        <taxon>Neoptera</taxon>
        <taxon>Endopterygota</taxon>
        <taxon>Hymenoptera</taxon>
        <taxon>Apocrita</taxon>
        <taxon>Aculeata</taxon>
        <taxon>Formicoidea</taxon>
        <taxon>Formicidae</taxon>
        <taxon>Formicinae</taxon>
        <taxon>Lasius</taxon>
        <taxon>Lasius</taxon>
    </lineage>
</organism>
<keyword evidence="3" id="KW-0732">Signal</keyword>
<reference evidence="13 14" key="1">
    <citation type="submission" date="2015-04" db="EMBL/GenBank/DDBJ databases">
        <title>Lasius niger genome sequencing.</title>
        <authorList>
            <person name="Konorov E.A."/>
            <person name="Nikitin M.A."/>
            <person name="Kirill M.V."/>
            <person name="Chang P."/>
        </authorList>
    </citation>
    <scope>NUCLEOTIDE SEQUENCE [LARGE SCALE GENOMIC DNA]</scope>
    <source>
        <tissue evidence="13">Whole</tissue>
    </source>
</reference>
<dbReference type="PaxDb" id="67767-A0A0J7L213"/>
<dbReference type="InterPro" id="IPR033116">
    <property type="entry name" value="TRYPSIN_SER"/>
</dbReference>
<keyword evidence="4 11" id="KW-0378">Hydrolase</keyword>
<dbReference type="InterPro" id="IPR043504">
    <property type="entry name" value="Peptidase_S1_PA_chymotrypsin"/>
</dbReference>
<dbReference type="PROSITE" id="PS50240">
    <property type="entry name" value="TRYPSIN_DOM"/>
    <property type="match status" value="1"/>
</dbReference>
<dbReference type="PROSITE" id="PS00135">
    <property type="entry name" value="TRYPSIN_SER"/>
    <property type="match status" value="1"/>
</dbReference>
<evidence type="ECO:0000256" key="5">
    <source>
        <dbReference type="ARBA" id="ARBA00022825"/>
    </source>
</evidence>
<evidence type="ECO:0000256" key="8">
    <source>
        <dbReference type="ARBA" id="ARBA00023157"/>
    </source>
</evidence>
<keyword evidence="9" id="KW-0325">Glycoprotein</keyword>
<keyword evidence="5 11" id="KW-0720">Serine protease</keyword>
<protein>
    <submittedName>
        <fullName evidence="13">Serine protease easter</fullName>
    </submittedName>
</protein>
<dbReference type="EMBL" id="LBMM01001207">
    <property type="protein sequence ID" value="KMQ96721.1"/>
    <property type="molecule type" value="Genomic_DNA"/>
</dbReference>
<dbReference type="FunFam" id="2.40.10.10:FF:000078">
    <property type="entry name" value="Serine protease H137"/>
    <property type="match status" value="1"/>
</dbReference>
<dbReference type="PROSITE" id="PS00134">
    <property type="entry name" value="TRYPSIN_HIS"/>
    <property type="match status" value="1"/>
</dbReference>
<evidence type="ECO:0000313" key="14">
    <source>
        <dbReference type="Proteomes" id="UP000036403"/>
    </source>
</evidence>
<dbReference type="SUPFAM" id="SSF50494">
    <property type="entry name" value="Trypsin-like serine proteases"/>
    <property type="match status" value="1"/>
</dbReference>
<dbReference type="FunFam" id="2.40.10.10:FF:000028">
    <property type="entry name" value="Serine protease easter"/>
    <property type="match status" value="1"/>
</dbReference>
<dbReference type="Gene3D" id="2.40.10.10">
    <property type="entry name" value="Trypsin-like serine proteases"/>
    <property type="match status" value="2"/>
</dbReference>
<dbReference type="GO" id="GO:0004252">
    <property type="term" value="F:serine-type endopeptidase activity"/>
    <property type="evidence" value="ECO:0007669"/>
    <property type="project" value="InterPro"/>
</dbReference>
<name>A0A0J7L213_LASNI</name>
<keyword evidence="2" id="KW-0479">Metal-binding</keyword>
<dbReference type="InterPro" id="IPR001314">
    <property type="entry name" value="Peptidase_S1A"/>
</dbReference>
<dbReference type="GO" id="GO:0006508">
    <property type="term" value="P:proteolysis"/>
    <property type="evidence" value="ECO:0007669"/>
    <property type="project" value="UniProtKB-KW"/>
</dbReference>
<gene>
    <name evidence="13" type="ORF">RF55_2982</name>
</gene>
<dbReference type="OrthoDB" id="8250810at2759"/>
<dbReference type="Proteomes" id="UP000036403">
    <property type="component" value="Unassembled WGS sequence"/>
</dbReference>
<dbReference type="PANTHER" id="PTHR24256">
    <property type="entry name" value="TRYPTASE-RELATED"/>
    <property type="match status" value="1"/>
</dbReference>
<keyword evidence="14" id="KW-1185">Reference proteome</keyword>
<evidence type="ECO:0000256" key="9">
    <source>
        <dbReference type="ARBA" id="ARBA00023180"/>
    </source>
</evidence>
<evidence type="ECO:0000259" key="12">
    <source>
        <dbReference type="PROSITE" id="PS50240"/>
    </source>
</evidence>
<evidence type="ECO:0000256" key="6">
    <source>
        <dbReference type="ARBA" id="ARBA00022837"/>
    </source>
</evidence>
<dbReference type="AlphaFoldDB" id="A0A0J7L213"/>
<dbReference type="InterPro" id="IPR009003">
    <property type="entry name" value="Peptidase_S1_PA"/>
</dbReference>
<evidence type="ECO:0000256" key="4">
    <source>
        <dbReference type="ARBA" id="ARBA00022801"/>
    </source>
</evidence>
<keyword evidence="6" id="KW-0106">Calcium</keyword>
<keyword evidence="1 11" id="KW-0645">Protease</keyword>
<dbReference type="InterPro" id="IPR001254">
    <property type="entry name" value="Trypsin_dom"/>
</dbReference>
<dbReference type="Pfam" id="PF00089">
    <property type="entry name" value="Trypsin"/>
    <property type="match status" value="1"/>
</dbReference>
<evidence type="ECO:0000256" key="11">
    <source>
        <dbReference type="RuleBase" id="RU363034"/>
    </source>
</evidence>
<dbReference type="GO" id="GO:0051604">
    <property type="term" value="P:protein maturation"/>
    <property type="evidence" value="ECO:0007669"/>
    <property type="project" value="UniProtKB-ARBA"/>
</dbReference>
<comment type="caution">
    <text evidence="13">The sequence shown here is derived from an EMBL/GenBank/DDBJ whole genome shotgun (WGS) entry which is preliminary data.</text>
</comment>
<dbReference type="InterPro" id="IPR051487">
    <property type="entry name" value="Ser/Thr_Proteases_Immune/Dev"/>
</dbReference>
<comment type="similarity">
    <text evidence="10">Belongs to the peptidase S1 family. CLIP subfamily.</text>
</comment>
<sequence>MLRNAQCGFEGNDPMQQLISPTTSTTTTTTTTISVQLETGVSDEPLPDVTNHPNLRLLDHQRCGPLIQTKVYGGNKTGVFEYPWMALIAYDTGKSNPEFRCGGTIISRRYILTAAHCVTQLPADIRSLIGVRVGEHDISKERDCDYDEDGLEVRCAERYQDFGVDSIYYHPDYTRTKLQNDIALIKLNDSIDFRPLNVKPICLPFGTAATLKSKKTIMTGWGATEMGPLSQELLQAKLSLVTNDQCREAYRRLTQIWHKQLCAGGLREVDSCFGDSGGPLQALGIYNGNTARFVQYGVVSFGSRECGIAGVPGVYTRVAYYVDWILNTMTD</sequence>
<dbReference type="SMART" id="SM00020">
    <property type="entry name" value="Tryp_SPc"/>
    <property type="match status" value="1"/>
</dbReference>
<proteinExistence type="inferred from homology"/>
<evidence type="ECO:0000256" key="10">
    <source>
        <dbReference type="ARBA" id="ARBA00024195"/>
    </source>
</evidence>
<dbReference type="PRINTS" id="PR00722">
    <property type="entry name" value="CHYMOTRYPSIN"/>
</dbReference>
<evidence type="ECO:0000256" key="7">
    <source>
        <dbReference type="ARBA" id="ARBA00023145"/>
    </source>
</evidence>
<accession>A0A0J7L213</accession>
<evidence type="ECO:0000313" key="13">
    <source>
        <dbReference type="EMBL" id="KMQ96721.1"/>
    </source>
</evidence>
<dbReference type="GO" id="GO:0046872">
    <property type="term" value="F:metal ion binding"/>
    <property type="evidence" value="ECO:0007669"/>
    <property type="project" value="UniProtKB-KW"/>
</dbReference>
<dbReference type="CDD" id="cd00190">
    <property type="entry name" value="Tryp_SPc"/>
    <property type="match status" value="1"/>
</dbReference>
<dbReference type="InterPro" id="IPR018114">
    <property type="entry name" value="TRYPSIN_HIS"/>
</dbReference>
<dbReference type="STRING" id="67767.A0A0J7L213"/>